<sequence length="189" mass="20248">MKKLTALALAAAAISTSALAAPETYVIDGSHTLPRFEYNHMGYSQQLSRFDKTTGSVTLDRAAKTGSVDVTIDTTSVSTGSALFNQHIQGEDFLATEKYPTATYKSTKVVFDGDKVVSVEGNLTLKGVTKPVTLSVVSFQCMPHPMVKKDACGATATAKVKRTDFNMGKYAPYVGDEVTITLPIEAIKQ</sequence>
<reference evidence="4" key="1">
    <citation type="journal article" date="2019" name="Int. J. Syst. Evol. Microbiol.">
        <title>The Global Catalogue of Microorganisms (GCM) 10K type strain sequencing project: providing services to taxonomists for standard genome sequencing and annotation.</title>
        <authorList>
            <consortium name="The Broad Institute Genomics Platform"/>
            <consortium name="The Broad Institute Genome Sequencing Center for Infectious Disease"/>
            <person name="Wu L."/>
            <person name="Ma J."/>
        </authorList>
    </citation>
    <scope>NUCLEOTIDE SEQUENCE [LARGE SCALE GENOMIC DNA]</scope>
    <source>
        <strain evidence="4">NBRC 102407</strain>
    </source>
</reference>
<protein>
    <submittedName>
        <fullName evidence="3">Polyisoprenoid-binding protein</fullName>
    </submittedName>
</protein>
<dbReference type="Pfam" id="PF04264">
    <property type="entry name" value="YceI"/>
    <property type="match status" value="1"/>
</dbReference>
<dbReference type="PANTHER" id="PTHR34406">
    <property type="entry name" value="PROTEIN YCEI"/>
    <property type="match status" value="1"/>
</dbReference>
<feature type="chain" id="PRO_5046343747" evidence="1">
    <location>
        <begin position="21"/>
        <end position="189"/>
    </location>
</feature>
<dbReference type="Gene3D" id="2.40.128.110">
    <property type="entry name" value="Lipid/polyisoprenoid-binding, YceI-like"/>
    <property type="match status" value="1"/>
</dbReference>
<proteinExistence type="predicted"/>
<dbReference type="SUPFAM" id="SSF101874">
    <property type="entry name" value="YceI-like"/>
    <property type="match status" value="1"/>
</dbReference>
<dbReference type="SMART" id="SM00867">
    <property type="entry name" value="YceI"/>
    <property type="match status" value="1"/>
</dbReference>
<evidence type="ECO:0000259" key="2">
    <source>
        <dbReference type="SMART" id="SM00867"/>
    </source>
</evidence>
<evidence type="ECO:0000313" key="4">
    <source>
        <dbReference type="Proteomes" id="UP001157167"/>
    </source>
</evidence>
<dbReference type="EMBL" id="BSPX01000112">
    <property type="protein sequence ID" value="GLT24608.1"/>
    <property type="molecule type" value="Genomic_DNA"/>
</dbReference>
<dbReference type="RefSeq" id="WP_284189776.1">
    <property type="nucleotide sequence ID" value="NZ_BSPX01000112.1"/>
</dbReference>
<name>A0ABQ6FG72_9RHOO</name>
<feature type="signal peptide" evidence="1">
    <location>
        <begin position="1"/>
        <end position="20"/>
    </location>
</feature>
<dbReference type="Proteomes" id="UP001157167">
    <property type="component" value="Unassembled WGS sequence"/>
</dbReference>
<comment type="caution">
    <text evidence="3">The sequence shown here is derived from an EMBL/GenBank/DDBJ whole genome shotgun (WGS) entry which is preliminary data.</text>
</comment>
<gene>
    <name evidence="3" type="ORF">GCM10007933_40960</name>
</gene>
<dbReference type="InterPro" id="IPR036761">
    <property type="entry name" value="TTHA0802/YceI-like_sf"/>
</dbReference>
<dbReference type="InterPro" id="IPR007372">
    <property type="entry name" value="Lipid/polyisoprenoid-bd_YceI"/>
</dbReference>
<keyword evidence="1" id="KW-0732">Signal</keyword>
<accession>A0ABQ6FG72</accession>
<keyword evidence="4" id="KW-1185">Reference proteome</keyword>
<evidence type="ECO:0000256" key="1">
    <source>
        <dbReference type="SAM" id="SignalP"/>
    </source>
</evidence>
<feature type="domain" description="Lipid/polyisoprenoid-binding YceI-like" evidence="2">
    <location>
        <begin position="24"/>
        <end position="187"/>
    </location>
</feature>
<organism evidence="3 4">
    <name type="scientific">Zoogloea oryzae</name>
    <dbReference type="NCBI Taxonomy" id="310767"/>
    <lineage>
        <taxon>Bacteria</taxon>
        <taxon>Pseudomonadati</taxon>
        <taxon>Pseudomonadota</taxon>
        <taxon>Betaproteobacteria</taxon>
        <taxon>Rhodocyclales</taxon>
        <taxon>Zoogloeaceae</taxon>
        <taxon>Zoogloea</taxon>
    </lineage>
</organism>
<dbReference type="PANTHER" id="PTHR34406:SF1">
    <property type="entry name" value="PROTEIN YCEI"/>
    <property type="match status" value="1"/>
</dbReference>
<evidence type="ECO:0000313" key="3">
    <source>
        <dbReference type="EMBL" id="GLT24608.1"/>
    </source>
</evidence>